<sequence>MDITSMNQFPALSPMTNDTKYFEENIVLCYYNITRHQDTKEFADFFDHLLGSLKKEIEMDSHSFFPYLSLLYRLLGQSRDCMMGKGEHEITYCMLAIWYKYYPVLAIFALHSFVKQIEENPPYGSWRDIKYFCDYLRKYTSQGEEHPFIHYCIQMMNTALYKDIHLWNQLLSTYFLEIYNSTSMEDMESIHKPLAREHLSAVAKWIPRENKQFDWVHERLVNDWFETYHPDMELSLSDRKMNYRKIVAKLNKDLDTTEIKLCSQKWDEIVPKNIPQLSLSKHQPHLYNNNIQLNNYFIEYTHSKYEKKICAQQFHNHFEQKFFIKTEPTHLSRPTTIAISQFIKEAYSIIKRQRSDTAKYSGSHHYQIQIDILNKKWLQLSSTIGVAPLKQFIPLVDFSFDMSNQPEQFYTSIGLALLIGERSSYGKRILAIDHEPIWIQLQHCNDLFSMVLTIYNHTNSYSRTHYNIEKAFDLILTSIIDTKMSYYHMSQMSIVLFDNHNHRTSDFQKTIVELFRNKGILYTPRKIPLPMPRILFWNIADTFSSFPFEYNRINTFFISGLSVASFEQLYLLSNQQSAFQVISHILGNRRYDLLENYIHQIRK</sequence>
<proteinExistence type="predicted"/>
<dbReference type="InterPro" id="IPR056690">
    <property type="entry name" value="DUF7788"/>
</dbReference>
<dbReference type="Pfam" id="PF25043">
    <property type="entry name" value="DUF7788"/>
    <property type="match status" value="1"/>
</dbReference>
<name>A0A6C0KKK5_9ZZZZ</name>
<accession>A0A6C0KKK5</accession>
<organism evidence="2">
    <name type="scientific">viral metagenome</name>
    <dbReference type="NCBI Taxonomy" id="1070528"/>
    <lineage>
        <taxon>unclassified sequences</taxon>
        <taxon>metagenomes</taxon>
        <taxon>organismal metagenomes</taxon>
    </lineage>
</organism>
<dbReference type="EMBL" id="MN740891">
    <property type="protein sequence ID" value="QHU16864.1"/>
    <property type="molecule type" value="Genomic_DNA"/>
</dbReference>
<evidence type="ECO:0000259" key="1">
    <source>
        <dbReference type="Pfam" id="PF25043"/>
    </source>
</evidence>
<evidence type="ECO:0000313" key="2">
    <source>
        <dbReference type="EMBL" id="QHU16864.1"/>
    </source>
</evidence>
<protein>
    <recommendedName>
        <fullName evidence="1">DUF7788 domain-containing protein</fullName>
    </recommendedName>
</protein>
<feature type="domain" description="DUF7788" evidence="1">
    <location>
        <begin position="395"/>
        <end position="564"/>
    </location>
</feature>
<reference evidence="2" key="1">
    <citation type="journal article" date="2020" name="Nature">
        <title>Giant virus diversity and host interactions through global metagenomics.</title>
        <authorList>
            <person name="Schulz F."/>
            <person name="Roux S."/>
            <person name="Paez-Espino D."/>
            <person name="Jungbluth S."/>
            <person name="Walsh D.A."/>
            <person name="Denef V.J."/>
            <person name="McMahon K.D."/>
            <person name="Konstantinidis K.T."/>
            <person name="Eloe-Fadrosh E.A."/>
            <person name="Kyrpides N.C."/>
            <person name="Woyke T."/>
        </authorList>
    </citation>
    <scope>NUCLEOTIDE SEQUENCE</scope>
    <source>
        <strain evidence="2">GVMAG-S-3300012000-53</strain>
    </source>
</reference>
<dbReference type="AlphaFoldDB" id="A0A6C0KKK5"/>